<organism evidence="1 2">
    <name type="scientific">Nicotiana sylvestris</name>
    <name type="common">Wood tobacco</name>
    <name type="synonym">South American tobacco</name>
    <dbReference type="NCBI Taxonomy" id="4096"/>
    <lineage>
        <taxon>Eukaryota</taxon>
        <taxon>Viridiplantae</taxon>
        <taxon>Streptophyta</taxon>
        <taxon>Embryophyta</taxon>
        <taxon>Tracheophyta</taxon>
        <taxon>Spermatophyta</taxon>
        <taxon>Magnoliopsida</taxon>
        <taxon>eudicotyledons</taxon>
        <taxon>Gunneridae</taxon>
        <taxon>Pentapetalae</taxon>
        <taxon>asterids</taxon>
        <taxon>lamiids</taxon>
        <taxon>Solanales</taxon>
        <taxon>Solanaceae</taxon>
        <taxon>Nicotianoideae</taxon>
        <taxon>Nicotianeae</taxon>
        <taxon>Nicotiana</taxon>
    </lineage>
</organism>
<dbReference type="PANTHER" id="PTHR33144">
    <property type="entry name" value="OS10G0409366 PROTEIN-RELATED"/>
    <property type="match status" value="1"/>
</dbReference>
<name>A0A1U7WDZ9_NICSY</name>
<evidence type="ECO:0000313" key="2">
    <source>
        <dbReference type="RefSeq" id="XP_009772450.1"/>
    </source>
</evidence>
<gene>
    <name evidence="2" type="primary">LOC104222830</name>
</gene>
<accession>A0A1U7WDZ9</accession>
<keyword evidence="1" id="KW-1185">Reference proteome</keyword>
<proteinExistence type="predicted"/>
<dbReference type="PANTHER" id="PTHR33144:SF35">
    <property type="entry name" value="TRANSPOSASE, PTTA_EN_SPM, PLANT-RELATED"/>
    <property type="match status" value="1"/>
</dbReference>
<reference evidence="1" key="1">
    <citation type="journal article" date="2013" name="Genome Biol.">
        <title>Reference genomes and transcriptomes of Nicotiana sylvestris and Nicotiana tomentosiformis.</title>
        <authorList>
            <person name="Sierro N."/>
            <person name="Battey J.N."/>
            <person name="Ouadi S."/>
            <person name="Bovet L."/>
            <person name="Goepfert S."/>
            <person name="Bakaher N."/>
            <person name="Peitsch M.C."/>
            <person name="Ivanov N.V."/>
        </authorList>
    </citation>
    <scope>NUCLEOTIDE SEQUENCE [LARGE SCALE GENOMIC DNA]</scope>
</reference>
<dbReference type="Proteomes" id="UP000189701">
    <property type="component" value="Unplaced"/>
</dbReference>
<dbReference type="AlphaFoldDB" id="A0A1U7WDZ9"/>
<dbReference type="STRING" id="4096.A0A1U7WDZ9"/>
<sequence>MNNVKNKAILIKQNRGKTKMKSVHRRHERKLILLNNFNQPVGHSEGIVIELGSFLGTLGRNATLCPLDILDWRKIDTKEDIWEYTKDKYDIPETGKKYILESVQAAWRKHKSRLKNDHFDPYPNDETRMQHIPEDVLVSQFKELLRYWNSEKLQVQRLRKIAVTKTLLECC</sequence>
<evidence type="ECO:0000313" key="1">
    <source>
        <dbReference type="Proteomes" id="UP000189701"/>
    </source>
</evidence>
<protein>
    <submittedName>
        <fullName evidence="2">Uncharacterized protein LOC104222830</fullName>
    </submittedName>
</protein>
<reference evidence="2" key="2">
    <citation type="submission" date="2025-08" db="UniProtKB">
        <authorList>
            <consortium name="RefSeq"/>
        </authorList>
    </citation>
    <scope>IDENTIFICATION</scope>
    <source>
        <tissue evidence="2">Leaf</tissue>
    </source>
</reference>
<dbReference type="OrthoDB" id="1913335at2759"/>
<dbReference type="RefSeq" id="XP_009772450.1">
    <property type="nucleotide sequence ID" value="XM_009774148.1"/>
</dbReference>